<dbReference type="Proteomes" id="UP001321804">
    <property type="component" value="Chromosome"/>
</dbReference>
<dbReference type="AlphaFoldDB" id="A0AAU9D3A1"/>
<evidence type="ECO:0000256" key="1">
    <source>
        <dbReference type="SAM" id="SignalP"/>
    </source>
</evidence>
<dbReference type="RefSeq" id="WP_317695667.1">
    <property type="nucleotide sequence ID" value="NZ_AP026801.1"/>
</dbReference>
<evidence type="ECO:0000313" key="2">
    <source>
        <dbReference type="EMBL" id="BDR56996.1"/>
    </source>
</evidence>
<feature type="chain" id="PRO_5043414841" evidence="1">
    <location>
        <begin position="26"/>
        <end position="924"/>
    </location>
</feature>
<dbReference type="KEGG" id="xak:KIMC2_15580"/>
<keyword evidence="3" id="KW-1185">Reference proteome</keyword>
<gene>
    <name evidence="2" type="ORF">KIMC2_15580</name>
</gene>
<keyword evidence="1" id="KW-0732">Signal</keyword>
<sequence length="924" mass="98593">MSLNKIKYFGVCATALLTIAPVATNMVTFTAQQASTVSAATDPARYQDSMSVGFVSGISLRMDQINSLNNGAISGDPINNGFSYTNFGSSRGSLFGVNPAPSSGSSLQSSLQDVFLKLFVNAGATVGDLVGDPGYTTTMRVTGPKITTPITSSADLIGKLKTLVAGDTFSVSLTTTNSGGTVVGSKSISVNVSSVQTKKTIVAPAAVNVNNGDAYTTIENQAANKEAIKDSTGASSLTPTSGYRYALNGSDTFVTKTGIIKLSDFNSNATSGIITQLIPITYSTDVANNYEASSFVFLDSNGKVTSTPQATAYIKRQINVGNVDAAAYPVFKYTKSGSNPVVLKNGDTFSPDKEDQAKLTFKYDDSTSIVELETFLKGAFQNSFSAYDSAESTNKIPTITYKLPDRKPSSSPQYVMASVTSSTTGKISSIKIPVTVTGLPNTTTAPTITVFPDAAVSVSSKTMKSIDPITGIGVRATYVGKDGKTSVVPKNNTKVTVKDSSGNIVNLNSDGTIPTDKNGVYTVTYVFANPEDLIKEVTRSLTLSVGDTVLNAPTVNGFVEGTYDFSNVSRKFISPFDAALKTNQIDATYVDKNGKTQKIDNSKIKVTVTDSANKEVALNTDGTIPLTNAGVYRITYTFVNGDDATQKVSKNVTLNVNSLKTEAPVPVYADGVSQNSSGKTDIKSFDPMAGLKFNYTYGDSKQTTEQVPASYISVSVTKDGQPLKLNADGTFATEVGSYAINYRVVNPKDNGTVLNYTRTLTISADQPKPTEPAVTSEKGVIYIKYVPGYGVNLWNNYNTKDGAVKLANGTNRKMMHGTAWKYSAVAKYADGSTWYKLGTNQWIQGEYTSTTPVESWTITNKTGVGKVHYKPGYGINVWTSPDAKKFTKKVKHGTSWKYFKIAKKGSKTMYNLGGNQWIDGAYFK</sequence>
<protein>
    <submittedName>
        <fullName evidence="2">Uncharacterized protein</fullName>
    </submittedName>
</protein>
<reference evidence="2 3" key="1">
    <citation type="journal article" date="2023" name="Microbiol. Spectr.">
        <title>Symbiosis of Carpenter Bees with Uncharacterized Lactic Acid Bacteria Showing NAD Auxotrophy.</title>
        <authorList>
            <person name="Kawasaki S."/>
            <person name="Ozawa K."/>
            <person name="Mori T."/>
            <person name="Yamamoto A."/>
            <person name="Ito M."/>
            <person name="Ohkuma M."/>
            <person name="Sakamoto M."/>
            <person name="Matsutani M."/>
        </authorList>
    </citation>
    <scope>NUCLEOTIDE SEQUENCE [LARGE SCALE GENOMIC DNA]</scope>
    <source>
        <strain evidence="2 3">KimC2</strain>
    </source>
</reference>
<dbReference type="EMBL" id="AP026801">
    <property type="protein sequence ID" value="BDR56996.1"/>
    <property type="molecule type" value="Genomic_DNA"/>
</dbReference>
<accession>A0AAU9D3A1</accession>
<evidence type="ECO:0000313" key="3">
    <source>
        <dbReference type="Proteomes" id="UP001321804"/>
    </source>
</evidence>
<feature type="signal peptide" evidence="1">
    <location>
        <begin position="1"/>
        <end position="25"/>
    </location>
</feature>
<organism evidence="2 3">
    <name type="scientific">Xylocopilactobacillus apis</name>
    <dbReference type="NCBI Taxonomy" id="2932183"/>
    <lineage>
        <taxon>Bacteria</taxon>
        <taxon>Bacillati</taxon>
        <taxon>Bacillota</taxon>
        <taxon>Bacilli</taxon>
        <taxon>Lactobacillales</taxon>
        <taxon>Lactobacillaceae</taxon>
        <taxon>Xylocopilactobacillus</taxon>
    </lineage>
</organism>
<name>A0AAU9D3A1_9LACO</name>
<proteinExistence type="predicted"/>